<dbReference type="PANTHER" id="PTHR33116">
    <property type="entry name" value="REVERSE TRANSCRIPTASE ZINC-BINDING DOMAIN-CONTAINING PROTEIN-RELATED-RELATED"/>
    <property type="match status" value="1"/>
</dbReference>
<accession>A0AAW2U4C2</accession>
<name>A0AAW2U4C2_9LAMI</name>
<dbReference type="EMBL" id="JACGWN010000013">
    <property type="protein sequence ID" value="KAL0411512.1"/>
    <property type="molecule type" value="Genomic_DNA"/>
</dbReference>
<dbReference type="PANTHER" id="PTHR33116:SF76">
    <property type="entry name" value="DUF4283 DOMAIN-CONTAINING PROTEIN"/>
    <property type="match status" value="1"/>
</dbReference>
<keyword evidence="1" id="KW-0472">Membrane</keyword>
<dbReference type="InterPro" id="IPR036691">
    <property type="entry name" value="Endo/exonu/phosph_ase_sf"/>
</dbReference>
<proteinExistence type="predicted"/>
<feature type="transmembrane region" description="Helical" evidence="1">
    <location>
        <begin position="404"/>
        <end position="427"/>
    </location>
</feature>
<reference evidence="2" key="2">
    <citation type="journal article" date="2024" name="Plant">
        <title>Genomic evolution and insights into agronomic trait innovations of Sesamum species.</title>
        <authorList>
            <person name="Miao H."/>
            <person name="Wang L."/>
            <person name="Qu L."/>
            <person name="Liu H."/>
            <person name="Sun Y."/>
            <person name="Le M."/>
            <person name="Wang Q."/>
            <person name="Wei S."/>
            <person name="Zheng Y."/>
            <person name="Lin W."/>
            <person name="Duan Y."/>
            <person name="Cao H."/>
            <person name="Xiong S."/>
            <person name="Wang X."/>
            <person name="Wei L."/>
            <person name="Li C."/>
            <person name="Ma Q."/>
            <person name="Ju M."/>
            <person name="Zhao R."/>
            <person name="Li G."/>
            <person name="Mu C."/>
            <person name="Tian Q."/>
            <person name="Mei H."/>
            <person name="Zhang T."/>
            <person name="Gao T."/>
            <person name="Zhang H."/>
        </authorList>
    </citation>
    <scope>NUCLEOTIDE SEQUENCE</scope>
    <source>
        <strain evidence="2">KEN1</strain>
    </source>
</reference>
<comment type="caution">
    <text evidence="2">The sequence shown here is derived from an EMBL/GenBank/DDBJ whole genome shotgun (WGS) entry which is preliminary data.</text>
</comment>
<sequence>MEDFCTCLMDSGLIPVPTRGAVYTWHNCNDGQRSLWKKLDHMFVNDRWYVTWPKSICLNTTPRTSDHSPLVLCGYSSRRTRSLFWFDNYLATLPGFLDSVKGVWQHAIHGTPMYSITRKLKALKPVFREQRRGKGDLSKNVAEAKEFLKTAQQLLDLDYCNELLLLLERVARIVILKATKLEQIMLQQWAKVQWLKGGDQCTKIFFRKIAVRRASQKIFRINSTTGHTIVEEAGVATEFVKFFEDLLGGKRCADTINIMYLRPWARHIVTQEEGDAMIRPVDRVEIKEACLTFMKTKHLTLMWADERSVTLFRDGLSLFADWSGLRANITKSQLILSKSALDARPRLLSILAFQEGCILVRYLGLPMILSHLTTVDCKPLLQKLDERLKGWSTVQLSYAARIQLLQAVIFAMNIYWAMAFILPKSIIRTVEARMRKFLWQGGSGTGMAKVAWTDICKPNNEGEQGIRALEPLNRGLMSKHLWDVIQHTNTSIWVEWIHCYRLKRSTVWTTSSKTGSWSWQKNVWLRDQLLGNVTYQIGDGVSFLVWHDPWHPLGPLIHRFPRGPETVGYHLMHDLAKSFVMVIGTGL</sequence>
<gene>
    <name evidence="2" type="ORF">Slati_3740900</name>
</gene>
<reference evidence="2" key="1">
    <citation type="submission" date="2020-06" db="EMBL/GenBank/DDBJ databases">
        <authorList>
            <person name="Li T."/>
            <person name="Hu X."/>
            <person name="Zhang T."/>
            <person name="Song X."/>
            <person name="Zhang H."/>
            <person name="Dai N."/>
            <person name="Sheng W."/>
            <person name="Hou X."/>
            <person name="Wei L."/>
        </authorList>
    </citation>
    <scope>NUCLEOTIDE SEQUENCE</scope>
    <source>
        <strain evidence="2">KEN1</strain>
        <tissue evidence="2">Leaf</tissue>
    </source>
</reference>
<evidence type="ECO:0000256" key="1">
    <source>
        <dbReference type="SAM" id="Phobius"/>
    </source>
</evidence>
<evidence type="ECO:0000313" key="2">
    <source>
        <dbReference type="EMBL" id="KAL0411512.1"/>
    </source>
</evidence>
<keyword evidence="1" id="KW-1133">Transmembrane helix</keyword>
<keyword evidence="1" id="KW-0812">Transmembrane</keyword>
<protein>
    <submittedName>
        <fullName evidence="2">Ribonuclease H protein</fullName>
    </submittedName>
</protein>
<dbReference type="Gene3D" id="3.60.10.10">
    <property type="entry name" value="Endonuclease/exonuclease/phosphatase"/>
    <property type="match status" value="1"/>
</dbReference>
<dbReference type="AlphaFoldDB" id="A0AAW2U4C2"/>
<dbReference type="SUPFAM" id="SSF56219">
    <property type="entry name" value="DNase I-like"/>
    <property type="match status" value="1"/>
</dbReference>
<organism evidence="2">
    <name type="scientific">Sesamum latifolium</name>
    <dbReference type="NCBI Taxonomy" id="2727402"/>
    <lineage>
        <taxon>Eukaryota</taxon>
        <taxon>Viridiplantae</taxon>
        <taxon>Streptophyta</taxon>
        <taxon>Embryophyta</taxon>
        <taxon>Tracheophyta</taxon>
        <taxon>Spermatophyta</taxon>
        <taxon>Magnoliopsida</taxon>
        <taxon>eudicotyledons</taxon>
        <taxon>Gunneridae</taxon>
        <taxon>Pentapetalae</taxon>
        <taxon>asterids</taxon>
        <taxon>lamiids</taxon>
        <taxon>Lamiales</taxon>
        <taxon>Pedaliaceae</taxon>
        <taxon>Sesamum</taxon>
    </lineage>
</organism>